<dbReference type="EMBL" id="CP053711">
    <property type="protein sequence ID" value="QKE93762.1"/>
    <property type="molecule type" value="Genomic_DNA"/>
</dbReference>
<evidence type="ECO:0000313" key="5">
    <source>
        <dbReference type="Proteomes" id="UP000500767"/>
    </source>
</evidence>
<comment type="caution">
    <text evidence="2">Lacks conserved residue(s) required for the propagation of feature annotation.</text>
</comment>
<protein>
    <submittedName>
        <fullName evidence="4">Response regulator</fullName>
    </submittedName>
</protein>
<accession>A0A6M8HZE4</accession>
<dbReference type="InterPro" id="IPR001789">
    <property type="entry name" value="Sig_transdc_resp-reg_receiver"/>
</dbReference>
<dbReference type="KEGG" id="lck:HN018_26920"/>
<gene>
    <name evidence="4" type="ORF">HN018_26920</name>
</gene>
<dbReference type="SUPFAM" id="SSF52172">
    <property type="entry name" value="CheY-like"/>
    <property type="match status" value="1"/>
</dbReference>
<reference evidence="4 5" key="1">
    <citation type="journal article" date="2014" name="World J. Microbiol. Biotechnol.">
        <title>Biodiversity and physiological characteristics of Antarctic and Arctic lichens-associated bacteria.</title>
        <authorList>
            <person name="Lee Y.M."/>
            <person name="Kim E.H."/>
            <person name="Lee H.K."/>
            <person name="Hong S.G."/>
        </authorList>
    </citation>
    <scope>NUCLEOTIDE SEQUENCE [LARGE SCALE GENOMIC DNA]</scope>
    <source>
        <strain evidence="4 5">PAMC 26569</strain>
        <plasmid evidence="4">unnamed4</plasmid>
    </source>
</reference>
<dbReference type="PANTHER" id="PTHR44591:SF21">
    <property type="entry name" value="TWO-COMPONENT RESPONSE REGULATOR"/>
    <property type="match status" value="1"/>
</dbReference>
<sequence>MLDVADFDLVEAASGHEALRIIKRSGGMDVLITGLSMPGMDGIELAHHVHGRYPQIPILFVSARLYLLGKESPPEPYRYLPKSFRLYDLVETVSDMLVAH</sequence>
<keyword evidence="1" id="KW-0597">Phosphoprotein</keyword>
<dbReference type="GO" id="GO:0000160">
    <property type="term" value="P:phosphorelay signal transduction system"/>
    <property type="evidence" value="ECO:0007669"/>
    <property type="project" value="InterPro"/>
</dbReference>
<dbReference type="InterPro" id="IPR050595">
    <property type="entry name" value="Bact_response_regulator"/>
</dbReference>
<keyword evidence="4" id="KW-0614">Plasmid</keyword>
<keyword evidence="5" id="KW-1185">Reference proteome</keyword>
<organism evidence="4 5">
    <name type="scientific">Lichenicola cladoniae</name>
    <dbReference type="NCBI Taxonomy" id="1484109"/>
    <lineage>
        <taxon>Bacteria</taxon>
        <taxon>Pseudomonadati</taxon>
        <taxon>Pseudomonadota</taxon>
        <taxon>Alphaproteobacteria</taxon>
        <taxon>Acetobacterales</taxon>
        <taxon>Acetobacteraceae</taxon>
        <taxon>Lichenicola</taxon>
    </lineage>
</organism>
<feature type="domain" description="Response regulatory" evidence="3">
    <location>
        <begin position="1"/>
        <end position="97"/>
    </location>
</feature>
<geneLocation type="plasmid" evidence="4 5">
    <name>unnamed4</name>
</geneLocation>
<evidence type="ECO:0000256" key="1">
    <source>
        <dbReference type="ARBA" id="ARBA00022553"/>
    </source>
</evidence>
<evidence type="ECO:0000259" key="3">
    <source>
        <dbReference type="PROSITE" id="PS50110"/>
    </source>
</evidence>
<dbReference type="Gene3D" id="3.40.50.2300">
    <property type="match status" value="1"/>
</dbReference>
<dbReference type="AlphaFoldDB" id="A0A6M8HZE4"/>
<evidence type="ECO:0000256" key="2">
    <source>
        <dbReference type="PROSITE-ProRule" id="PRU00169"/>
    </source>
</evidence>
<proteinExistence type="predicted"/>
<name>A0A6M8HZE4_9PROT</name>
<dbReference type="Pfam" id="PF00072">
    <property type="entry name" value="Response_reg"/>
    <property type="match status" value="1"/>
</dbReference>
<evidence type="ECO:0000313" key="4">
    <source>
        <dbReference type="EMBL" id="QKE93762.1"/>
    </source>
</evidence>
<dbReference type="InterPro" id="IPR011006">
    <property type="entry name" value="CheY-like_superfamily"/>
</dbReference>
<dbReference type="Proteomes" id="UP000500767">
    <property type="component" value="Plasmid unnamed4"/>
</dbReference>
<dbReference type="PROSITE" id="PS50110">
    <property type="entry name" value="RESPONSE_REGULATORY"/>
    <property type="match status" value="1"/>
</dbReference>
<dbReference type="PANTHER" id="PTHR44591">
    <property type="entry name" value="STRESS RESPONSE REGULATOR PROTEIN 1"/>
    <property type="match status" value="1"/>
</dbReference>